<dbReference type="AlphaFoldDB" id="A0A1V6C5G4"/>
<reference evidence="5" key="1">
    <citation type="submission" date="2017-02" db="EMBL/GenBank/DDBJ databases">
        <title>Delving into the versatile metabolic prowess of the omnipresent phylum Bacteroidetes.</title>
        <authorList>
            <person name="Nobu M.K."/>
            <person name="Mei R."/>
            <person name="Narihiro T."/>
            <person name="Kuroda K."/>
            <person name="Liu W.-T."/>
        </authorList>
    </citation>
    <scope>NUCLEOTIDE SEQUENCE</scope>
    <source>
        <strain evidence="5">ADurb.Bin131</strain>
    </source>
</reference>
<dbReference type="GO" id="GO:0016491">
    <property type="term" value="F:oxidoreductase activity"/>
    <property type="evidence" value="ECO:0007669"/>
    <property type="project" value="UniProtKB-KW"/>
</dbReference>
<dbReference type="PANTHER" id="PTHR43498">
    <property type="entry name" value="FERREDOXIN:COB-COM HETERODISULFIDE REDUCTASE SUBUNIT A"/>
    <property type="match status" value="1"/>
</dbReference>
<gene>
    <name evidence="5" type="ORF">BWX89_01458</name>
</gene>
<dbReference type="Pfam" id="PF12831">
    <property type="entry name" value="FAD_oxidored"/>
    <property type="match status" value="1"/>
</dbReference>
<dbReference type="GO" id="GO:0046872">
    <property type="term" value="F:metal ion binding"/>
    <property type="evidence" value="ECO:0007669"/>
    <property type="project" value="UniProtKB-KW"/>
</dbReference>
<dbReference type="EMBL" id="MWDQ01000139">
    <property type="protein sequence ID" value="OQB72153.1"/>
    <property type="molecule type" value="Genomic_DNA"/>
</dbReference>
<keyword evidence="4" id="KW-0411">Iron-sulfur</keyword>
<keyword evidence="2" id="KW-0560">Oxidoreductase</keyword>
<proteinExistence type="predicted"/>
<keyword evidence="1" id="KW-0479">Metal-binding</keyword>
<evidence type="ECO:0000256" key="4">
    <source>
        <dbReference type="ARBA" id="ARBA00023014"/>
    </source>
</evidence>
<dbReference type="InterPro" id="IPR039650">
    <property type="entry name" value="HdrA-like"/>
</dbReference>
<dbReference type="Proteomes" id="UP000485562">
    <property type="component" value="Unassembled WGS sequence"/>
</dbReference>
<evidence type="ECO:0000256" key="1">
    <source>
        <dbReference type="ARBA" id="ARBA00022723"/>
    </source>
</evidence>
<keyword evidence="3" id="KW-0408">Iron</keyword>
<accession>A0A1V6C5G4</accession>
<comment type="caution">
    <text evidence="5">The sequence shown here is derived from an EMBL/GenBank/DDBJ whole genome shotgun (WGS) entry which is preliminary data.</text>
</comment>
<organism evidence="5">
    <name type="scientific">candidate division TA06 bacterium ADurb.Bin131</name>
    <dbReference type="NCBI Taxonomy" id="1852827"/>
    <lineage>
        <taxon>Bacteria</taxon>
        <taxon>Bacteria division TA06</taxon>
    </lineage>
</organism>
<evidence type="ECO:0000256" key="2">
    <source>
        <dbReference type="ARBA" id="ARBA00023002"/>
    </source>
</evidence>
<evidence type="ECO:0000256" key="3">
    <source>
        <dbReference type="ARBA" id="ARBA00023004"/>
    </source>
</evidence>
<dbReference type="GO" id="GO:0051536">
    <property type="term" value="F:iron-sulfur cluster binding"/>
    <property type="evidence" value="ECO:0007669"/>
    <property type="project" value="UniProtKB-KW"/>
</dbReference>
<name>A0A1V6C5G4_UNCT6</name>
<sequence length="353" mass="40644">MGYWWVELGGEHHSIYDTEKLRDELLKIVLGIWDHIKNRCPDRKKAENWALDWLQFLPGKRESRRYIGEYVLTQNDIESEGRFEDIVAYGGWTMDDHNPAGFYSVSINAPCTIFYPAPSPYGISYRCLYSKNIKNLMFAGRNASCTHIAMSSTRVMGTCSSMGQAAGTAAAIAVKNSILPCDVKKHIDALQQTLLYDDAYIPWVKQRFSRNCIEAKLTSSSGNPEPVRDGINRPVGNDPHCWQCSENDWIEYQLNKVNPVNRITLILDSGLDKLIAMSHLQKDNQLTDMPETMPRNFRIEGKIKNKWHILSRVENNHQRLFRCEINKELSGIRFVLEKTYGSKKSRVYAFYFE</sequence>
<protein>
    <submittedName>
        <fullName evidence="5">FAD dependent oxidoreductase</fullName>
    </submittedName>
</protein>
<dbReference type="PANTHER" id="PTHR43498:SF1">
    <property type="entry name" value="COB--COM HETERODISULFIDE REDUCTASE IRON-SULFUR SUBUNIT A"/>
    <property type="match status" value="1"/>
</dbReference>
<evidence type="ECO:0000313" key="5">
    <source>
        <dbReference type="EMBL" id="OQB72153.1"/>
    </source>
</evidence>